<dbReference type="AlphaFoldDB" id="A0A9P6H3I7"/>
<gene>
    <name evidence="2" type="ORF">NGRA_0144</name>
</gene>
<reference evidence="2 3" key="1">
    <citation type="journal article" date="2020" name="Genome Biol. Evol.">
        <title>Comparative genomics of strictly vertically transmitted, feminizing microsporidia endosymbionts of amphipod crustaceans.</title>
        <authorList>
            <person name="Cormier A."/>
            <person name="Chebbi M.A."/>
            <person name="Giraud I."/>
            <person name="Wattier R."/>
            <person name="Teixeira M."/>
            <person name="Gilbert C."/>
            <person name="Rigaud T."/>
            <person name="Cordaux R."/>
        </authorList>
    </citation>
    <scope>NUCLEOTIDE SEQUENCE [LARGE SCALE GENOMIC DNA]</scope>
    <source>
        <strain evidence="2 3">Ou3-Ou53</strain>
    </source>
</reference>
<accession>A0A9P6H3I7</accession>
<dbReference type="Proteomes" id="UP000740883">
    <property type="component" value="Unassembled WGS sequence"/>
</dbReference>
<evidence type="ECO:0008006" key="4">
    <source>
        <dbReference type="Google" id="ProtNLM"/>
    </source>
</evidence>
<evidence type="ECO:0000256" key="1">
    <source>
        <dbReference type="SAM" id="SignalP"/>
    </source>
</evidence>
<organism evidence="2 3">
    <name type="scientific">Nosema granulosis</name>
    <dbReference type="NCBI Taxonomy" id="83296"/>
    <lineage>
        <taxon>Eukaryota</taxon>
        <taxon>Fungi</taxon>
        <taxon>Fungi incertae sedis</taxon>
        <taxon>Microsporidia</taxon>
        <taxon>Nosematidae</taxon>
        <taxon>Nosema</taxon>
    </lineage>
</organism>
<comment type="caution">
    <text evidence="2">The sequence shown here is derived from an EMBL/GenBank/DDBJ whole genome shotgun (WGS) entry which is preliminary data.</text>
</comment>
<feature type="chain" id="PRO_5040514032" description="Secreted protein" evidence="1">
    <location>
        <begin position="19"/>
        <end position="279"/>
    </location>
</feature>
<sequence>MLALLSFACCSLCSGISSVENDSNIRTNITIFSSGLHISSLSFSDCNFMILNGDTLEILFSDNVTIDYERKGEVKIPFIHAEACNKTPREEAATKFMILRYQYNPAPEKMLTLFKVVDVYDFDCDEWTIEEVYDEKALKRYFIHFLYILMNFLFENFSLFEKIDLRVPKDPVHEGIKKLIEFIDARDEYIHFVGDNNSIYENCKTLLNEVTSLLLSKTSKIFEEKAELTLEEFNFHFIKLKEELINKLKEIHEVEDFSSLYYTLHDPDLLVTTILNVSK</sequence>
<keyword evidence="3" id="KW-1185">Reference proteome</keyword>
<protein>
    <recommendedName>
        <fullName evidence="4">Secreted protein</fullName>
    </recommendedName>
</protein>
<dbReference type="EMBL" id="SBJO01000004">
    <property type="protein sequence ID" value="KAF9764923.1"/>
    <property type="molecule type" value="Genomic_DNA"/>
</dbReference>
<evidence type="ECO:0000313" key="3">
    <source>
        <dbReference type="Proteomes" id="UP000740883"/>
    </source>
</evidence>
<evidence type="ECO:0000313" key="2">
    <source>
        <dbReference type="EMBL" id="KAF9764923.1"/>
    </source>
</evidence>
<name>A0A9P6H3I7_9MICR</name>
<keyword evidence="1" id="KW-0732">Signal</keyword>
<proteinExistence type="predicted"/>
<feature type="signal peptide" evidence="1">
    <location>
        <begin position="1"/>
        <end position="18"/>
    </location>
</feature>